<evidence type="ECO:0000313" key="3">
    <source>
        <dbReference type="Proteomes" id="UP000018948"/>
    </source>
</evidence>
<organism evidence="2 3">
    <name type="scientific">Phytophthora nicotianae P10297</name>
    <dbReference type="NCBI Taxonomy" id="1317064"/>
    <lineage>
        <taxon>Eukaryota</taxon>
        <taxon>Sar</taxon>
        <taxon>Stramenopiles</taxon>
        <taxon>Oomycota</taxon>
        <taxon>Peronosporomycetes</taxon>
        <taxon>Peronosporales</taxon>
        <taxon>Peronosporaceae</taxon>
        <taxon>Phytophthora</taxon>
    </lineage>
</organism>
<protein>
    <submittedName>
        <fullName evidence="2">Uncharacterized protein</fullName>
    </submittedName>
</protein>
<sequence>MREPTIATPARSAMELASGPRLPATPTLSPTWAPSTQTS</sequence>
<dbReference type="AlphaFoldDB" id="W2Z6Y3"/>
<feature type="region of interest" description="Disordered" evidence="1">
    <location>
        <begin position="1"/>
        <end position="39"/>
    </location>
</feature>
<dbReference type="Proteomes" id="UP000018948">
    <property type="component" value="Unassembled WGS sequence"/>
</dbReference>
<feature type="compositionally biased region" description="Polar residues" evidence="1">
    <location>
        <begin position="26"/>
        <end position="39"/>
    </location>
</feature>
<comment type="caution">
    <text evidence="2">The sequence shown here is derived from an EMBL/GenBank/DDBJ whole genome shotgun (WGS) entry which is preliminary data.</text>
</comment>
<name>W2Z6Y3_PHYNI</name>
<gene>
    <name evidence="2" type="ORF">F442_10434</name>
</gene>
<proteinExistence type="predicted"/>
<accession>W2Z6Y3</accession>
<evidence type="ECO:0000256" key="1">
    <source>
        <dbReference type="SAM" id="MobiDB-lite"/>
    </source>
</evidence>
<evidence type="ECO:0000313" key="2">
    <source>
        <dbReference type="EMBL" id="ETP42701.1"/>
    </source>
</evidence>
<reference evidence="2 3" key="1">
    <citation type="submission" date="2013-11" db="EMBL/GenBank/DDBJ databases">
        <title>The Genome Sequence of Phytophthora parasitica P10297.</title>
        <authorList>
            <consortium name="The Broad Institute Genomics Platform"/>
            <person name="Russ C."/>
            <person name="Tyler B."/>
            <person name="Panabieres F."/>
            <person name="Shan W."/>
            <person name="Tripathy S."/>
            <person name="Grunwald N."/>
            <person name="Machado M."/>
            <person name="Johnson C.S."/>
            <person name="Walker B."/>
            <person name="Young S.K."/>
            <person name="Zeng Q."/>
            <person name="Gargeya S."/>
            <person name="Fitzgerald M."/>
            <person name="Haas B."/>
            <person name="Abouelleil A."/>
            <person name="Allen A.W."/>
            <person name="Alvarado L."/>
            <person name="Arachchi H.M."/>
            <person name="Berlin A.M."/>
            <person name="Chapman S.B."/>
            <person name="Gainer-Dewar J."/>
            <person name="Goldberg J."/>
            <person name="Griggs A."/>
            <person name="Gujja S."/>
            <person name="Hansen M."/>
            <person name="Howarth C."/>
            <person name="Imamovic A."/>
            <person name="Ireland A."/>
            <person name="Larimer J."/>
            <person name="McCowan C."/>
            <person name="Murphy C."/>
            <person name="Pearson M."/>
            <person name="Poon T.W."/>
            <person name="Priest M."/>
            <person name="Roberts A."/>
            <person name="Saif S."/>
            <person name="Shea T."/>
            <person name="Sisk P."/>
            <person name="Sykes S."/>
            <person name="Wortman J."/>
            <person name="Nusbaum C."/>
            <person name="Birren B."/>
        </authorList>
    </citation>
    <scope>NUCLEOTIDE SEQUENCE [LARGE SCALE GENOMIC DNA]</scope>
    <source>
        <strain evidence="2 3">P10297</strain>
    </source>
</reference>
<dbReference type="EMBL" id="ANIY01002161">
    <property type="protein sequence ID" value="ETP42701.1"/>
    <property type="molecule type" value="Genomic_DNA"/>
</dbReference>